<gene>
    <name evidence="1" type="ORF">S01H1_67954</name>
</gene>
<dbReference type="EMBL" id="BARS01045033">
    <property type="protein sequence ID" value="GAG29008.1"/>
    <property type="molecule type" value="Genomic_DNA"/>
</dbReference>
<name>X0WX61_9ZZZZ</name>
<protein>
    <recommendedName>
        <fullName evidence="2">RNA polymerase sigma-70 region 2 domain-containing protein</fullName>
    </recommendedName>
</protein>
<dbReference type="AlphaFoldDB" id="X0WX61"/>
<reference evidence="1" key="1">
    <citation type="journal article" date="2014" name="Front. Microbiol.">
        <title>High frequency of phylogenetically diverse reductive dehalogenase-homologous genes in deep subseafloor sedimentary metagenomes.</title>
        <authorList>
            <person name="Kawai M."/>
            <person name="Futagami T."/>
            <person name="Toyoda A."/>
            <person name="Takaki Y."/>
            <person name="Nishi S."/>
            <person name="Hori S."/>
            <person name="Arai W."/>
            <person name="Tsubouchi T."/>
            <person name="Morono Y."/>
            <person name="Uchiyama I."/>
            <person name="Ito T."/>
            <person name="Fujiyama A."/>
            <person name="Inagaki F."/>
            <person name="Takami H."/>
        </authorList>
    </citation>
    <scope>NUCLEOTIDE SEQUENCE</scope>
    <source>
        <strain evidence="1">Expedition CK06-06</strain>
    </source>
</reference>
<organism evidence="1">
    <name type="scientific">marine sediment metagenome</name>
    <dbReference type="NCBI Taxonomy" id="412755"/>
    <lineage>
        <taxon>unclassified sequences</taxon>
        <taxon>metagenomes</taxon>
        <taxon>ecological metagenomes</taxon>
    </lineage>
</organism>
<evidence type="ECO:0008006" key="2">
    <source>
        <dbReference type="Google" id="ProtNLM"/>
    </source>
</evidence>
<evidence type="ECO:0000313" key="1">
    <source>
        <dbReference type="EMBL" id="GAG29008.1"/>
    </source>
</evidence>
<accession>X0WX61</accession>
<comment type="caution">
    <text evidence="1">The sequence shown here is derived from an EMBL/GenBank/DDBJ whole genome shotgun (WGS) entry which is preliminary data.</text>
</comment>
<proteinExistence type="predicted"/>
<sequence>MNTQQLNSLYEKRINSLAPYIRYKSDENEDLMQEGNIGVYQVLRNHPNANNSFLKLQAKWRMISFLRRGRSIDNGFYKRKDLQIIHYNQHSFDDGILQTSLDNC</sequence>